<accession>Q2CHB7</accession>
<keyword evidence="2" id="KW-1185">Reference proteome</keyword>
<evidence type="ECO:0008006" key="3">
    <source>
        <dbReference type="Google" id="ProtNLM"/>
    </source>
</evidence>
<dbReference type="AlphaFoldDB" id="Q2CHB7"/>
<evidence type="ECO:0000313" key="1">
    <source>
        <dbReference type="EMBL" id="EAR52122.1"/>
    </source>
</evidence>
<gene>
    <name evidence="1" type="ORF">OG2516_18695</name>
</gene>
<dbReference type="EMBL" id="AAOT01000006">
    <property type="protein sequence ID" value="EAR52122.1"/>
    <property type="molecule type" value="Genomic_DNA"/>
</dbReference>
<dbReference type="RefSeq" id="WP_007257040.1">
    <property type="nucleotide sequence ID" value="NZ_CH724110.1"/>
</dbReference>
<dbReference type="Proteomes" id="UP000003635">
    <property type="component" value="Unassembled WGS sequence"/>
</dbReference>
<sequence length="356" mass="39977">MRIVLHVGSNKTGSTAIQDTCASHRAELARFGLLYPDLGGKTHHSELLPAVLDDEEYRGNFGRTSAEGRTASIERAEQLWLALSEQVDAAVPEVLLLSSEFCFGMRPQSFERLIARLSPMASTIDVVVYLREPASHYLSSAQQILKYGGWVKDPREAQEYTLKLRKLHRLVPGEVTMRRFSRDELFRKDVSMDLLAQIFPKRTVREMTIAPATSNAALSAEAMSLLVKFNRSVWQDRRKAGNSVNQALLVAIEAEQKKNDYTRAELRPEIRDIIHRVHLADMTTLKSEFGLTFPTFRYDVPRVAGDDDEARLAALEVDDIVSLHADKEAQLQYAVMANLARRASKPDVAGMPQQPS</sequence>
<dbReference type="STRING" id="314256.OG2516_18695"/>
<name>Q2CHB7_OCEGH</name>
<proteinExistence type="predicted"/>
<dbReference type="eggNOG" id="ENOG50332FR">
    <property type="taxonomic scope" value="Bacteria"/>
</dbReference>
<dbReference type="OrthoDB" id="7596739at2"/>
<dbReference type="HOGENOM" id="CLU_778098_0_0_5"/>
<reference evidence="1 2" key="1">
    <citation type="journal article" date="2010" name="J. Bacteriol.">
        <title>Genome sequences of Oceanicola granulosus HTCC2516(T) and Oceanicola batsensis HTCC2597(TDelta).</title>
        <authorList>
            <person name="Thrash J.C."/>
            <person name="Cho J.C."/>
            <person name="Vergin K.L."/>
            <person name="Giovannoni S.J."/>
        </authorList>
    </citation>
    <scope>NUCLEOTIDE SEQUENCE [LARGE SCALE GENOMIC DNA]</scope>
    <source>
        <strain evidence="2">ATCC BAA-861 / DSM 15982 / KCTC 12143 / HTCC2516</strain>
    </source>
</reference>
<comment type="caution">
    <text evidence="1">The sequence shown here is derived from an EMBL/GenBank/DDBJ whole genome shotgun (WGS) entry which is preliminary data.</text>
</comment>
<organism evidence="1 2">
    <name type="scientific">Oceanicola granulosus (strain ATCC BAA-861 / DSM 15982 / KCTC 12143 / HTCC2516)</name>
    <dbReference type="NCBI Taxonomy" id="314256"/>
    <lineage>
        <taxon>Bacteria</taxon>
        <taxon>Pseudomonadati</taxon>
        <taxon>Pseudomonadota</taxon>
        <taxon>Alphaproteobacteria</taxon>
        <taxon>Rhodobacterales</taxon>
        <taxon>Roseobacteraceae</taxon>
        <taxon>Oceanicola</taxon>
    </lineage>
</organism>
<evidence type="ECO:0000313" key="2">
    <source>
        <dbReference type="Proteomes" id="UP000003635"/>
    </source>
</evidence>
<protein>
    <recommendedName>
        <fullName evidence="3">Sulfotransferase family protein</fullName>
    </recommendedName>
</protein>